<comment type="caution">
    <text evidence="10">The sequence shown here is derived from an EMBL/GenBank/DDBJ whole genome shotgun (WGS) entry which is preliminary data.</text>
</comment>
<keyword evidence="4" id="KW-0560">Oxidoreductase</keyword>
<dbReference type="InterPro" id="IPR008331">
    <property type="entry name" value="Ferritin_DPS_dom"/>
</dbReference>
<dbReference type="AlphaFoldDB" id="G5H8G5"/>
<evidence type="ECO:0000256" key="6">
    <source>
        <dbReference type="ARBA" id="ARBA00054546"/>
    </source>
</evidence>
<dbReference type="PATRIC" id="fig|742725.3.peg.1300"/>
<dbReference type="InterPro" id="IPR012347">
    <property type="entry name" value="Ferritin-like"/>
</dbReference>
<dbReference type="Pfam" id="PF00210">
    <property type="entry name" value="Ferritin"/>
    <property type="match status" value="1"/>
</dbReference>
<dbReference type="EC" id="1.16.3.2" evidence="8"/>
<name>G5H8G5_9BACT</name>
<evidence type="ECO:0000256" key="4">
    <source>
        <dbReference type="ARBA" id="ARBA00023002"/>
    </source>
</evidence>
<dbReference type="GO" id="GO:0008198">
    <property type="term" value="F:ferrous iron binding"/>
    <property type="evidence" value="ECO:0007669"/>
    <property type="project" value="TreeGrafter"/>
</dbReference>
<dbReference type="InterPro" id="IPR001519">
    <property type="entry name" value="Ferritin"/>
</dbReference>
<keyword evidence="5 7" id="KW-0408">Iron</keyword>
<dbReference type="GeneID" id="92815745"/>
<comment type="subcellular location">
    <subcellularLocation>
        <location evidence="8">Cytoplasm</location>
    </subcellularLocation>
</comment>
<dbReference type="RefSeq" id="WP_009134031.1">
    <property type="nucleotide sequence ID" value="NZ_CP102250.1"/>
</dbReference>
<dbReference type="HOGENOM" id="CLU_065681_1_2_10"/>
<keyword evidence="11" id="KW-1185">Reference proteome</keyword>
<dbReference type="FunFam" id="1.20.1260.10:FF:000001">
    <property type="entry name" value="Non-heme ferritin"/>
    <property type="match status" value="1"/>
</dbReference>
<evidence type="ECO:0000256" key="7">
    <source>
        <dbReference type="PIRSR" id="PIRSR601519-1"/>
    </source>
</evidence>
<reference evidence="10 11" key="1">
    <citation type="submission" date="2011-08" db="EMBL/GenBank/DDBJ databases">
        <title>The Genome Sequence of Alistipes indistinctus YIT 12060.</title>
        <authorList>
            <consortium name="The Broad Institute Genome Sequencing Platform"/>
            <person name="Earl A."/>
            <person name="Ward D."/>
            <person name="Feldgarden M."/>
            <person name="Gevers D."/>
            <person name="Morotomi M."/>
            <person name="Young S.K."/>
            <person name="Zeng Q."/>
            <person name="Gargeya S."/>
            <person name="Fitzgerald M."/>
            <person name="Haas B."/>
            <person name="Abouelleil A."/>
            <person name="Alvarado L."/>
            <person name="Arachchi H.M."/>
            <person name="Berlin A."/>
            <person name="Brown A."/>
            <person name="Chapman S.B."/>
            <person name="Chen Z."/>
            <person name="Dunbar C."/>
            <person name="Freedman E."/>
            <person name="Gearin G."/>
            <person name="Gellesch M."/>
            <person name="Goldberg J."/>
            <person name="Griggs A."/>
            <person name="Gujja S."/>
            <person name="Heiman D."/>
            <person name="Howarth C."/>
            <person name="Larson L."/>
            <person name="Lui A."/>
            <person name="MacDonald P.J.P."/>
            <person name="Montmayeur A."/>
            <person name="Murphy C."/>
            <person name="Neiman D."/>
            <person name="Pearson M."/>
            <person name="Priest M."/>
            <person name="Roberts A."/>
            <person name="Saif S."/>
            <person name="Shea T."/>
            <person name="Shenoy N."/>
            <person name="Sisk P."/>
            <person name="Stolte C."/>
            <person name="Sykes S."/>
            <person name="Wortman J."/>
            <person name="Nusbaum C."/>
            <person name="Birren B."/>
        </authorList>
    </citation>
    <scope>NUCLEOTIDE SEQUENCE [LARGE SCALE GENOMIC DNA]</scope>
    <source>
        <strain evidence="10 11">YIT 12060</strain>
    </source>
</reference>
<feature type="domain" description="Ferritin-like diiron" evidence="9">
    <location>
        <begin position="1"/>
        <end position="145"/>
    </location>
</feature>
<dbReference type="eggNOG" id="COG1528">
    <property type="taxonomic scope" value="Bacteria"/>
</dbReference>
<evidence type="ECO:0000256" key="2">
    <source>
        <dbReference type="ARBA" id="ARBA00022434"/>
    </source>
</evidence>
<keyword evidence="2 8" id="KW-0409">Iron storage</keyword>
<organism evidence="10 11">
    <name type="scientific">Alistipes indistinctus YIT 12060</name>
    <dbReference type="NCBI Taxonomy" id="742725"/>
    <lineage>
        <taxon>Bacteria</taxon>
        <taxon>Pseudomonadati</taxon>
        <taxon>Bacteroidota</taxon>
        <taxon>Bacteroidia</taxon>
        <taxon>Bacteroidales</taxon>
        <taxon>Rikenellaceae</taxon>
        <taxon>Alistipes</taxon>
    </lineage>
</organism>
<dbReference type="GO" id="GO:0006879">
    <property type="term" value="P:intracellular iron ion homeostasis"/>
    <property type="evidence" value="ECO:0007669"/>
    <property type="project" value="UniProtKB-KW"/>
</dbReference>
<dbReference type="GO" id="GO:0006826">
    <property type="term" value="P:iron ion transport"/>
    <property type="evidence" value="ECO:0007669"/>
    <property type="project" value="InterPro"/>
</dbReference>
<dbReference type="PANTHER" id="PTHR11431">
    <property type="entry name" value="FERRITIN"/>
    <property type="match status" value="1"/>
</dbReference>
<dbReference type="OrthoDB" id="9801481at2"/>
<evidence type="ECO:0000313" key="11">
    <source>
        <dbReference type="Proteomes" id="UP000006008"/>
    </source>
</evidence>
<evidence type="ECO:0000256" key="1">
    <source>
        <dbReference type="ARBA" id="ARBA00006950"/>
    </source>
</evidence>
<dbReference type="GO" id="GO:0008199">
    <property type="term" value="F:ferric iron binding"/>
    <property type="evidence" value="ECO:0007669"/>
    <property type="project" value="InterPro"/>
</dbReference>
<feature type="binding site" evidence="7">
    <location>
        <position position="17"/>
    </location>
    <ligand>
        <name>Fe cation</name>
        <dbReference type="ChEBI" id="CHEBI:24875"/>
        <label>1</label>
    </ligand>
</feature>
<evidence type="ECO:0000256" key="3">
    <source>
        <dbReference type="ARBA" id="ARBA00022723"/>
    </source>
</evidence>
<dbReference type="InterPro" id="IPR009040">
    <property type="entry name" value="Ferritin-like_diiron"/>
</dbReference>
<dbReference type="PANTHER" id="PTHR11431:SF127">
    <property type="entry name" value="BACTERIAL NON-HEME FERRITIN"/>
    <property type="match status" value="1"/>
</dbReference>
<gene>
    <name evidence="10" type="ORF">HMPREF9450_01225</name>
</gene>
<keyword evidence="3 7" id="KW-0479">Metal-binding</keyword>
<dbReference type="InterPro" id="IPR041719">
    <property type="entry name" value="Ferritin_prok"/>
</dbReference>
<dbReference type="CDD" id="cd01055">
    <property type="entry name" value="Nonheme_Ferritin"/>
    <property type="match status" value="1"/>
</dbReference>
<evidence type="ECO:0000256" key="8">
    <source>
        <dbReference type="RuleBase" id="RU361145"/>
    </source>
</evidence>
<dbReference type="Proteomes" id="UP000006008">
    <property type="component" value="Unassembled WGS sequence"/>
</dbReference>
<dbReference type="SUPFAM" id="SSF47240">
    <property type="entry name" value="Ferritin-like"/>
    <property type="match status" value="1"/>
</dbReference>
<comment type="similarity">
    <text evidence="1 8">Belongs to the ferritin family. Prokaryotic subfamily.</text>
</comment>
<protein>
    <recommendedName>
        <fullName evidence="8">Ferritin</fullName>
        <ecNumber evidence="8">1.16.3.2</ecNumber>
    </recommendedName>
</protein>
<dbReference type="EMBL" id="ADLD01000011">
    <property type="protein sequence ID" value="EHB92360.1"/>
    <property type="molecule type" value="Genomic_DNA"/>
</dbReference>
<dbReference type="STRING" id="742725.HMPREF9450_01225"/>
<comment type="function">
    <text evidence="6">May alleviate iron toxicity in the presence of oxygen.</text>
</comment>
<dbReference type="InterPro" id="IPR009078">
    <property type="entry name" value="Ferritin-like_SF"/>
</dbReference>
<comment type="function">
    <text evidence="8">Iron-storage protein.</text>
</comment>
<dbReference type="GO" id="GO:0005829">
    <property type="term" value="C:cytosol"/>
    <property type="evidence" value="ECO:0007669"/>
    <property type="project" value="TreeGrafter"/>
</dbReference>
<sequence length="174" mass="19594">MLSEKVEKALNAQINAEFWSAYLYLSMSADAMQKGYKGIANWFSIQFQEEQAHAQIFVNYVLSRGGKVTLAPIAAVKTEWASSLEMFQDTLQHEQKVTSLIDELCHIAMAEKDFATSNMLNWFVTEQVEEEDNARTIIDQLKMVEGNSVGLYMIDKELAARTYTVPAPLANSAQ</sequence>
<evidence type="ECO:0000256" key="5">
    <source>
        <dbReference type="ARBA" id="ARBA00023004"/>
    </source>
</evidence>
<dbReference type="GO" id="GO:0004322">
    <property type="term" value="F:ferroxidase activity"/>
    <property type="evidence" value="ECO:0007669"/>
    <property type="project" value="TreeGrafter"/>
</dbReference>
<dbReference type="PROSITE" id="PS50905">
    <property type="entry name" value="FERRITIN_LIKE"/>
    <property type="match status" value="1"/>
</dbReference>
<dbReference type="Gene3D" id="1.20.1260.10">
    <property type="match status" value="1"/>
</dbReference>
<feature type="binding site" evidence="7">
    <location>
        <position position="53"/>
    </location>
    <ligand>
        <name>Fe cation</name>
        <dbReference type="ChEBI" id="CHEBI:24875"/>
        <label>1</label>
    </ligand>
</feature>
<feature type="binding site" evidence="7">
    <location>
        <position position="50"/>
    </location>
    <ligand>
        <name>Fe cation</name>
        <dbReference type="ChEBI" id="CHEBI:24875"/>
        <label>1</label>
    </ligand>
</feature>
<feature type="binding site" evidence="7">
    <location>
        <position position="94"/>
    </location>
    <ligand>
        <name>Fe cation</name>
        <dbReference type="ChEBI" id="CHEBI:24875"/>
        <label>1</label>
    </ligand>
</feature>
<comment type="catalytic activity">
    <reaction evidence="8">
        <text>4 Fe(2+) + O2 + 6 H2O = 4 iron(III) oxide-hydroxide + 12 H(+)</text>
        <dbReference type="Rhea" id="RHEA:11972"/>
        <dbReference type="ChEBI" id="CHEBI:15377"/>
        <dbReference type="ChEBI" id="CHEBI:15378"/>
        <dbReference type="ChEBI" id="CHEBI:15379"/>
        <dbReference type="ChEBI" id="CHEBI:29033"/>
        <dbReference type="ChEBI" id="CHEBI:78619"/>
        <dbReference type="EC" id="1.16.3.2"/>
    </reaction>
</comment>
<feature type="binding site" evidence="7">
    <location>
        <position position="127"/>
    </location>
    <ligand>
        <name>Fe cation</name>
        <dbReference type="ChEBI" id="CHEBI:24875"/>
        <label>1</label>
    </ligand>
</feature>
<evidence type="ECO:0000313" key="10">
    <source>
        <dbReference type="EMBL" id="EHB92360.1"/>
    </source>
</evidence>
<dbReference type="GO" id="GO:0042802">
    <property type="term" value="F:identical protein binding"/>
    <property type="evidence" value="ECO:0007669"/>
    <property type="project" value="UniProtKB-ARBA"/>
</dbReference>
<accession>G5H8G5</accession>
<keyword evidence="8" id="KW-0963">Cytoplasm</keyword>
<evidence type="ECO:0000259" key="9">
    <source>
        <dbReference type="PROSITE" id="PS50905"/>
    </source>
</evidence>
<proteinExistence type="inferred from homology"/>